<dbReference type="EMBL" id="HG992981">
    <property type="protein sequence ID" value="CAE7174046.1"/>
    <property type="molecule type" value="Genomic_DNA"/>
</dbReference>
<protein>
    <submittedName>
        <fullName evidence="1">Uncharacterized protein</fullName>
    </submittedName>
</protein>
<name>A0A6S6W278_9PLEO</name>
<accession>A0A6S6W278</accession>
<evidence type="ECO:0000313" key="1">
    <source>
        <dbReference type="EMBL" id="CAE7174046.1"/>
    </source>
</evidence>
<proteinExistence type="predicted"/>
<dbReference type="PANTHER" id="PTHR42085:SF1">
    <property type="entry name" value="F-BOX DOMAIN-CONTAINING PROTEIN"/>
    <property type="match status" value="1"/>
</dbReference>
<dbReference type="PANTHER" id="PTHR42085">
    <property type="entry name" value="F-BOX DOMAIN-CONTAINING PROTEIN"/>
    <property type="match status" value="1"/>
</dbReference>
<dbReference type="InterPro" id="IPR038883">
    <property type="entry name" value="AN11006-like"/>
</dbReference>
<gene>
    <name evidence="1" type="ORF">PTTW11_05554</name>
</gene>
<sequence length="276" mass="32187">MKILEKYAGKCISKKPFAFMQLPPELRNRVYEFALVNRKEPVSEDRTDPVTLVRQRNIFKRRRAPRGVLALSQVCNQVRSELRPLYMAVVRISTDLYDMPFFLSTWYPESNAIMQVLAPSVILLSISAEDVFRHRVVEMRHLFLTLARDSPPSWWVERQVYKYRIELLQDPSLYVKMNRLLQVLEYAGSAPTELLQDIQNGFISHIKFVTNQNGSFTWLLTVTNKGATVENPLNEEEFKRLEGYCQHLGGSTYIYMLIKIVNETGQEVHVFHSVRN</sequence>
<dbReference type="AlphaFoldDB" id="A0A6S6W278"/>
<organism evidence="1 2">
    <name type="scientific">Pyrenophora teres f. teres</name>
    <dbReference type="NCBI Taxonomy" id="97479"/>
    <lineage>
        <taxon>Eukaryota</taxon>
        <taxon>Fungi</taxon>
        <taxon>Dikarya</taxon>
        <taxon>Ascomycota</taxon>
        <taxon>Pezizomycotina</taxon>
        <taxon>Dothideomycetes</taxon>
        <taxon>Pleosporomycetidae</taxon>
        <taxon>Pleosporales</taxon>
        <taxon>Pleosporineae</taxon>
        <taxon>Pleosporaceae</taxon>
        <taxon>Pyrenophora</taxon>
    </lineage>
</organism>
<evidence type="ECO:0000313" key="2">
    <source>
        <dbReference type="Proteomes" id="UP000472372"/>
    </source>
</evidence>
<dbReference type="Proteomes" id="UP000472372">
    <property type="component" value="Chromosome 5"/>
</dbReference>
<reference evidence="1" key="1">
    <citation type="submission" date="2021-02" db="EMBL/GenBank/DDBJ databases">
        <authorList>
            <person name="Syme A R."/>
            <person name="Syme A R."/>
            <person name="Moolhuijzen P."/>
        </authorList>
    </citation>
    <scope>NUCLEOTIDE SEQUENCE</scope>
    <source>
        <strain evidence="1">W1-1</strain>
    </source>
</reference>